<feature type="domain" description="Zn(2)-C6 fungal-type" evidence="6">
    <location>
        <begin position="23"/>
        <end position="53"/>
    </location>
</feature>
<dbReference type="Proteomes" id="UP001043456">
    <property type="component" value="Unassembled WGS sequence"/>
</dbReference>
<keyword evidence="3" id="KW-0804">Transcription</keyword>
<protein>
    <recommendedName>
        <fullName evidence="6">Zn(2)-C6 fungal-type domain-containing protein</fullName>
    </recommendedName>
</protein>
<dbReference type="InterPro" id="IPR001138">
    <property type="entry name" value="Zn2Cys6_DnaBD"/>
</dbReference>
<dbReference type="AlphaFoldDB" id="A0A9P3B6T6"/>
<dbReference type="GO" id="GO:0000981">
    <property type="term" value="F:DNA-binding transcription factor activity, RNA polymerase II-specific"/>
    <property type="evidence" value="ECO:0007669"/>
    <property type="project" value="InterPro"/>
</dbReference>
<dbReference type="OrthoDB" id="5226580at2759"/>
<dbReference type="InterPro" id="IPR052400">
    <property type="entry name" value="Zn2-C6_fungal_TF"/>
</dbReference>
<dbReference type="InterPro" id="IPR036864">
    <property type="entry name" value="Zn2-C6_fun-type_DNA-bd_sf"/>
</dbReference>
<evidence type="ECO:0000313" key="8">
    <source>
        <dbReference type="Proteomes" id="UP001043456"/>
    </source>
</evidence>
<keyword evidence="2" id="KW-0238">DNA-binding</keyword>
<comment type="caution">
    <text evidence="7">The sequence shown here is derived from an EMBL/GenBank/DDBJ whole genome shotgun (WGS) entry which is preliminary data.</text>
</comment>
<evidence type="ECO:0000256" key="3">
    <source>
        <dbReference type="ARBA" id="ARBA00023163"/>
    </source>
</evidence>
<feature type="region of interest" description="Disordered" evidence="5">
    <location>
        <begin position="84"/>
        <end position="112"/>
    </location>
</feature>
<dbReference type="GO" id="GO:0003677">
    <property type="term" value="F:DNA binding"/>
    <property type="evidence" value="ECO:0007669"/>
    <property type="project" value="UniProtKB-KW"/>
</dbReference>
<keyword evidence="8" id="KW-1185">Reference proteome</keyword>
<evidence type="ECO:0000313" key="7">
    <source>
        <dbReference type="EMBL" id="GIJ85070.1"/>
    </source>
</evidence>
<dbReference type="RefSeq" id="XP_043155817.1">
    <property type="nucleotide sequence ID" value="XM_043299882.1"/>
</dbReference>
<accession>A0A9P3B6T6</accession>
<dbReference type="SUPFAM" id="SSF57701">
    <property type="entry name" value="Zn2/Cys6 DNA-binding domain"/>
    <property type="match status" value="1"/>
</dbReference>
<feature type="region of interest" description="Disordered" evidence="5">
    <location>
        <begin position="1"/>
        <end position="21"/>
    </location>
</feature>
<dbReference type="SMART" id="SM00066">
    <property type="entry name" value="GAL4"/>
    <property type="match status" value="1"/>
</dbReference>
<feature type="compositionally biased region" description="Basic residues" evidence="5">
    <location>
        <begin position="12"/>
        <end position="21"/>
    </location>
</feature>
<dbReference type="PANTHER" id="PTHR47657:SF3">
    <property type="entry name" value="ORSELLINIC ACID_F9775 BIOSYNTHESIS CLUSTER PROTEIN D-RELATED"/>
    <property type="match status" value="1"/>
</dbReference>
<proteinExistence type="predicted"/>
<dbReference type="PRINTS" id="PR00755">
    <property type="entry name" value="AFLATOXINBRP"/>
</dbReference>
<dbReference type="PROSITE" id="PS00463">
    <property type="entry name" value="ZN2_CY6_FUNGAL_1"/>
    <property type="match status" value="1"/>
</dbReference>
<gene>
    <name evidence="7" type="ORF">Asppvi_003925</name>
</gene>
<dbReference type="Gene3D" id="4.10.240.10">
    <property type="entry name" value="Zn(2)-C6 fungal-type DNA-binding domain"/>
    <property type="match status" value="1"/>
</dbReference>
<keyword evidence="1" id="KW-0805">Transcription regulation</keyword>
<evidence type="ECO:0000259" key="6">
    <source>
        <dbReference type="PROSITE" id="PS50048"/>
    </source>
</evidence>
<evidence type="ECO:0000256" key="1">
    <source>
        <dbReference type="ARBA" id="ARBA00023015"/>
    </source>
</evidence>
<keyword evidence="4" id="KW-0539">Nucleus</keyword>
<dbReference type="GeneID" id="67002537"/>
<dbReference type="CDD" id="cd00067">
    <property type="entry name" value="GAL4"/>
    <property type="match status" value="1"/>
</dbReference>
<name>A0A9P3B6T6_9EURO</name>
<evidence type="ECO:0000256" key="5">
    <source>
        <dbReference type="SAM" id="MobiDB-lite"/>
    </source>
</evidence>
<dbReference type="GO" id="GO:0008270">
    <property type="term" value="F:zinc ion binding"/>
    <property type="evidence" value="ECO:0007669"/>
    <property type="project" value="InterPro"/>
</dbReference>
<evidence type="ECO:0000256" key="2">
    <source>
        <dbReference type="ARBA" id="ARBA00023125"/>
    </source>
</evidence>
<sequence length="445" mass="50225">MPPRLGPYTGKVSRRSHRKSRLGCQNCKRRRVKCDEVKPSCGNCLRHSIDCDYTLNPEITSTPSSEGEVTPTSLNDSYTFISSSQANFTPPRRGRSSHPLSTHQHDEPSPQLHQAVAKKTFQFTATDMALFHHFITSKDLAASNNHMQTQLSQLGFTFHYVLRLLLAFSGFHLARDPANHSFLGSRTDLYAVAERHYEMAVREVTAAIPQLDTATSPALYASSIFIFLCSLAKGPQQGEYLAYRDDGGPGCLSLFMGLRSILEMCRATLPVDVLTIHAADPEDTTSQAEEPPVHREEPVPQVYRDHLGQVRHLVSATFADSSVRYTDYSQVLDRLCHCYDVVFGGASQLPESQLWHQMFGWLYTLPDLFLADVQQRRPVALVVFAFFTVLLKRLDLAWFIRGWADHIMNGIFSSLDEYHQGYVQWTMQQIGRQSDSLPLSRIEVP</sequence>
<dbReference type="PANTHER" id="PTHR47657">
    <property type="entry name" value="STEROL REGULATORY ELEMENT-BINDING PROTEIN ECM22"/>
    <property type="match status" value="1"/>
</dbReference>
<evidence type="ECO:0000256" key="4">
    <source>
        <dbReference type="ARBA" id="ARBA00023242"/>
    </source>
</evidence>
<dbReference type="PROSITE" id="PS50048">
    <property type="entry name" value="ZN2_CY6_FUNGAL_2"/>
    <property type="match status" value="1"/>
</dbReference>
<dbReference type="Pfam" id="PF00172">
    <property type="entry name" value="Zn_clus"/>
    <property type="match status" value="1"/>
</dbReference>
<reference evidence="7 8" key="1">
    <citation type="submission" date="2018-10" db="EMBL/GenBank/DDBJ databases">
        <title>Pan-genome distribution and transcriptional activeness of fungal secondary metabolism genes in Aspergillus section Fumigati.</title>
        <authorList>
            <person name="Takahashi H."/>
            <person name="Umemura M."/>
            <person name="Ninomiya A."/>
            <person name="Kusuya Y."/>
            <person name="Urayama S."/>
            <person name="Shimizu M."/>
            <person name="Watanabe A."/>
            <person name="Kamei K."/>
            <person name="Yaguchi T."/>
            <person name="Hagiwara D."/>
        </authorList>
    </citation>
    <scope>NUCLEOTIDE SEQUENCE [LARGE SCALE GENOMIC DNA]</scope>
    <source>
        <strain evidence="7 8">IFM 55266</strain>
    </source>
</reference>
<dbReference type="EMBL" id="BHVY01000003">
    <property type="protein sequence ID" value="GIJ85070.1"/>
    <property type="molecule type" value="Genomic_DNA"/>
</dbReference>
<organism evidence="7 8">
    <name type="scientific">Aspergillus pseudoviridinutans</name>
    <dbReference type="NCBI Taxonomy" id="1517512"/>
    <lineage>
        <taxon>Eukaryota</taxon>
        <taxon>Fungi</taxon>
        <taxon>Dikarya</taxon>
        <taxon>Ascomycota</taxon>
        <taxon>Pezizomycotina</taxon>
        <taxon>Eurotiomycetes</taxon>
        <taxon>Eurotiomycetidae</taxon>
        <taxon>Eurotiales</taxon>
        <taxon>Aspergillaceae</taxon>
        <taxon>Aspergillus</taxon>
        <taxon>Aspergillus subgen. Fumigati</taxon>
    </lineage>
</organism>